<accession>A0A6B9SU34</accession>
<dbReference type="Proteomes" id="UP000464957">
    <property type="component" value="Segment"/>
</dbReference>
<protein>
    <submittedName>
        <fullName evidence="2">Uncharacterized protein</fullName>
    </submittedName>
</protein>
<sequence length="74" mass="8680">MSIHNKSHAREGRGLGNGFNDNWRNSPLWKNIGPDARKKDEPEEPKEEVKEVKVDNLDELSERERMRRLMSLAH</sequence>
<evidence type="ECO:0000313" key="2">
    <source>
        <dbReference type="EMBL" id="QHJ74490.1"/>
    </source>
</evidence>
<organism evidence="2 3">
    <name type="scientific">Vibrio phage VH1_2019</name>
    <dbReference type="NCBI Taxonomy" id="2686307"/>
    <lineage>
        <taxon>Viruses</taxon>
        <taxon>Duplodnaviria</taxon>
        <taxon>Heunggongvirae</taxon>
        <taxon>Uroviricota</taxon>
        <taxon>Caudoviricetes</taxon>
        <taxon>Pantevenvirales</taxon>
        <taxon>Straboviridae</taxon>
        <taxon>Schizotequatrovirus</taxon>
        <taxon>Schizotequatrovirus KVP40</taxon>
    </lineage>
</organism>
<dbReference type="EMBL" id="MN794232">
    <property type="protein sequence ID" value="QHJ74490.1"/>
    <property type="molecule type" value="Genomic_DNA"/>
</dbReference>
<feature type="region of interest" description="Disordered" evidence="1">
    <location>
        <begin position="1"/>
        <end position="55"/>
    </location>
</feature>
<reference evidence="2 3" key="1">
    <citation type="submission" date="2019-12" db="EMBL/GenBank/DDBJ databases">
        <authorList>
            <person name="Harris M."/>
            <person name="Ho T.C."/>
            <person name="Fruchtman H."/>
            <person name="Garin M."/>
            <person name="Kubatin V."/>
            <person name="Lu T."/>
            <person name="Xue L."/>
            <person name="Marr M.T."/>
        </authorList>
    </citation>
    <scope>NUCLEOTIDE SEQUENCE [LARGE SCALE GENOMIC DNA]</scope>
</reference>
<proteinExistence type="predicted"/>
<feature type="compositionally biased region" description="Basic and acidic residues" evidence="1">
    <location>
        <begin position="35"/>
        <end position="55"/>
    </location>
</feature>
<gene>
    <name evidence="2" type="ORF">VH12019_00163</name>
</gene>
<evidence type="ECO:0000256" key="1">
    <source>
        <dbReference type="SAM" id="MobiDB-lite"/>
    </source>
</evidence>
<evidence type="ECO:0000313" key="3">
    <source>
        <dbReference type="Proteomes" id="UP000464957"/>
    </source>
</evidence>
<name>A0A6B9SU34_9CAUD</name>